<proteinExistence type="predicted"/>
<feature type="chain" id="PRO_5015462042" evidence="1">
    <location>
        <begin position="20"/>
        <end position="97"/>
    </location>
</feature>
<dbReference type="RefSeq" id="WP_008987095.1">
    <property type="nucleotide sequence ID" value="NZ_CP131575.1"/>
</dbReference>
<dbReference type="GeneID" id="99742193"/>
<protein>
    <submittedName>
        <fullName evidence="2">Uncharacterized protein</fullName>
    </submittedName>
</protein>
<evidence type="ECO:0000313" key="2">
    <source>
        <dbReference type="EMBL" id="PSV11279.1"/>
    </source>
</evidence>
<sequence length="97" mass="10186">MKKVLLLLALGSVSVFANAAPAAKHSEQMLAQVDSITVYSGENVTTQKEPLKTISKSVVPSFEKCAVYLPKGASKASTTITLTRSDDGKLSLDCAGQ</sequence>
<organism evidence="2 3">
    <name type="scientific">Photobacterium leiognathi subsp. mandapamensis</name>
    <name type="common">Photobacterium mandapamensis</name>
    <dbReference type="NCBI Taxonomy" id="48408"/>
    <lineage>
        <taxon>Bacteria</taxon>
        <taxon>Pseudomonadati</taxon>
        <taxon>Pseudomonadota</taxon>
        <taxon>Gammaproteobacteria</taxon>
        <taxon>Vibrionales</taxon>
        <taxon>Vibrionaceae</taxon>
        <taxon>Photobacterium</taxon>
    </lineage>
</organism>
<accession>A0A2T3KVU2</accession>
<evidence type="ECO:0000256" key="1">
    <source>
        <dbReference type="SAM" id="SignalP"/>
    </source>
</evidence>
<dbReference type="EMBL" id="PYNS01000007">
    <property type="protein sequence ID" value="PSV11279.1"/>
    <property type="molecule type" value="Genomic_DNA"/>
</dbReference>
<keyword evidence="1" id="KW-0732">Signal</keyword>
<feature type="signal peptide" evidence="1">
    <location>
        <begin position="1"/>
        <end position="19"/>
    </location>
</feature>
<comment type="caution">
    <text evidence="2">The sequence shown here is derived from an EMBL/GenBank/DDBJ whole genome shotgun (WGS) entry which is preliminary data.</text>
</comment>
<reference evidence="2 3" key="1">
    <citation type="submission" date="2018-03" db="EMBL/GenBank/DDBJ databases">
        <title>Whole genome sequencing of Histamine producing bacteria.</title>
        <authorList>
            <person name="Butler K."/>
        </authorList>
    </citation>
    <scope>NUCLEOTIDE SEQUENCE [LARGE SCALE GENOMIC DNA]</scope>
    <source>
        <strain evidence="2 3">Res.4.1</strain>
    </source>
</reference>
<evidence type="ECO:0000313" key="3">
    <source>
        <dbReference type="Proteomes" id="UP000240530"/>
    </source>
</evidence>
<dbReference type="Proteomes" id="UP000240530">
    <property type="component" value="Unassembled WGS sequence"/>
</dbReference>
<name>A0A2T3KVU2_PHOLD</name>
<dbReference type="AlphaFoldDB" id="A0A2T3KVU2"/>
<gene>
    <name evidence="2" type="ORF">C0W93_09575</name>
</gene>